<comment type="caution">
    <text evidence="8">The sequence shown here is derived from an EMBL/GenBank/DDBJ whole genome shotgun (WGS) entry which is preliminary data.</text>
</comment>
<keyword evidence="9" id="KW-1185">Reference proteome</keyword>
<dbReference type="EMBL" id="ML978154">
    <property type="protein sequence ID" value="KAF2036556.1"/>
    <property type="molecule type" value="Genomic_DNA"/>
</dbReference>
<evidence type="ECO:0000256" key="4">
    <source>
        <dbReference type="ARBA" id="ARBA00023136"/>
    </source>
</evidence>
<evidence type="ECO:0000313" key="9">
    <source>
        <dbReference type="Proteomes" id="UP000799777"/>
    </source>
</evidence>
<dbReference type="OrthoDB" id="444631at2759"/>
<feature type="transmembrane region" description="Helical" evidence="6">
    <location>
        <begin position="89"/>
        <end position="113"/>
    </location>
</feature>
<dbReference type="PANTHER" id="PTHR33048">
    <property type="entry name" value="PTH11-LIKE INTEGRAL MEMBRANE PROTEIN (AFU_ORTHOLOGUE AFUA_5G11245)"/>
    <property type="match status" value="1"/>
</dbReference>
<comment type="subcellular location">
    <subcellularLocation>
        <location evidence="1">Membrane</location>
        <topology evidence="1">Multi-pass membrane protein</topology>
    </subcellularLocation>
</comment>
<feature type="transmembrane region" description="Helical" evidence="6">
    <location>
        <begin position="12"/>
        <end position="34"/>
    </location>
</feature>
<keyword evidence="2 6" id="KW-0812">Transmembrane</keyword>
<keyword evidence="3 6" id="KW-1133">Transmembrane helix</keyword>
<feature type="transmembrane region" description="Helical" evidence="6">
    <location>
        <begin position="46"/>
        <end position="69"/>
    </location>
</feature>
<evidence type="ECO:0000259" key="7">
    <source>
        <dbReference type="Pfam" id="PF20684"/>
    </source>
</evidence>
<evidence type="ECO:0000256" key="3">
    <source>
        <dbReference type="ARBA" id="ARBA00022989"/>
    </source>
</evidence>
<evidence type="ECO:0000256" key="1">
    <source>
        <dbReference type="ARBA" id="ARBA00004141"/>
    </source>
</evidence>
<organism evidence="8 9">
    <name type="scientific">Setomelanomma holmii</name>
    <dbReference type="NCBI Taxonomy" id="210430"/>
    <lineage>
        <taxon>Eukaryota</taxon>
        <taxon>Fungi</taxon>
        <taxon>Dikarya</taxon>
        <taxon>Ascomycota</taxon>
        <taxon>Pezizomycotina</taxon>
        <taxon>Dothideomycetes</taxon>
        <taxon>Pleosporomycetidae</taxon>
        <taxon>Pleosporales</taxon>
        <taxon>Pleosporineae</taxon>
        <taxon>Phaeosphaeriaceae</taxon>
        <taxon>Setomelanomma</taxon>
    </lineage>
</organism>
<accession>A0A9P4LQT4</accession>
<evidence type="ECO:0000313" key="8">
    <source>
        <dbReference type="EMBL" id="KAF2036556.1"/>
    </source>
</evidence>
<protein>
    <recommendedName>
        <fullName evidence="7">Rhodopsin domain-containing protein</fullName>
    </recommendedName>
</protein>
<proteinExistence type="inferred from homology"/>
<keyword evidence="4 6" id="KW-0472">Membrane</keyword>
<gene>
    <name evidence="8" type="ORF">EK21DRAFT_83513</name>
</gene>
<dbReference type="AlphaFoldDB" id="A0A9P4LQT4"/>
<dbReference type="Proteomes" id="UP000799777">
    <property type="component" value="Unassembled WGS sequence"/>
</dbReference>
<dbReference type="Pfam" id="PF20684">
    <property type="entry name" value="Fung_rhodopsin"/>
    <property type="match status" value="1"/>
</dbReference>
<evidence type="ECO:0000256" key="5">
    <source>
        <dbReference type="ARBA" id="ARBA00038359"/>
    </source>
</evidence>
<name>A0A9P4LQT4_9PLEO</name>
<feature type="transmembrane region" description="Helical" evidence="6">
    <location>
        <begin position="125"/>
        <end position="145"/>
    </location>
</feature>
<dbReference type="PANTHER" id="PTHR33048:SF47">
    <property type="entry name" value="INTEGRAL MEMBRANE PROTEIN-RELATED"/>
    <property type="match status" value="1"/>
</dbReference>
<feature type="transmembrane region" description="Helical" evidence="6">
    <location>
        <begin position="201"/>
        <end position="221"/>
    </location>
</feature>
<reference evidence="8" key="1">
    <citation type="journal article" date="2020" name="Stud. Mycol.">
        <title>101 Dothideomycetes genomes: a test case for predicting lifestyles and emergence of pathogens.</title>
        <authorList>
            <person name="Haridas S."/>
            <person name="Albert R."/>
            <person name="Binder M."/>
            <person name="Bloem J."/>
            <person name="Labutti K."/>
            <person name="Salamov A."/>
            <person name="Andreopoulos B."/>
            <person name="Baker S."/>
            <person name="Barry K."/>
            <person name="Bills G."/>
            <person name="Bluhm B."/>
            <person name="Cannon C."/>
            <person name="Castanera R."/>
            <person name="Culley D."/>
            <person name="Daum C."/>
            <person name="Ezra D."/>
            <person name="Gonzalez J."/>
            <person name="Henrissat B."/>
            <person name="Kuo A."/>
            <person name="Liang C."/>
            <person name="Lipzen A."/>
            <person name="Lutzoni F."/>
            <person name="Magnuson J."/>
            <person name="Mondo S."/>
            <person name="Nolan M."/>
            <person name="Ohm R."/>
            <person name="Pangilinan J."/>
            <person name="Park H.-J."/>
            <person name="Ramirez L."/>
            <person name="Alfaro M."/>
            <person name="Sun H."/>
            <person name="Tritt A."/>
            <person name="Yoshinaga Y."/>
            <person name="Zwiers L.-H."/>
            <person name="Turgeon B."/>
            <person name="Goodwin S."/>
            <person name="Spatafora J."/>
            <person name="Crous P."/>
            <person name="Grigoriev I."/>
        </authorList>
    </citation>
    <scope>NUCLEOTIDE SEQUENCE</scope>
    <source>
        <strain evidence="8">CBS 110217</strain>
    </source>
</reference>
<dbReference type="InterPro" id="IPR049326">
    <property type="entry name" value="Rhodopsin_dom_fungi"/>
</dbReference>
<dbReference type="InterPro" id="IPR052337">
    <property type="entry name" value="SAT4-like"/>
</dbReference>
<dbReference type="GO" id="GO:0016020">
    <property type="term" value="C:membrane"/>
    <property type="evidence" value="ECO:0007669"/>
    <property type="project" value="UniProtKB-SubCell"/>
</dbReference>
<evidence type="ECO:0000256" key="2">
    <source>
        <dbReference type="ARBA" id="ARBA00022692"/>
    </source>
</evidence>
<sequence length="373" mass="41217">MTTSSDNPRGRQAVEVSTAFTAIAAFVVALRLYTRFFLVRCPGIEDYGIVLATICSIGLTIAIAFQAKWGMGQHIGDLDQDTMQKSLKAFWASLIVYYLSLGLTKGSIVLQYLRVFTTKKFQISAWVIMGVVVTYTLWTVFSSIFACRPIRAFWTREKASCINQFAMWFTNAAINIVTDFAIIILPIPVIRSLNLGRRQKIALISIFAVGGFVCVVSILRLQSLVAISNSSDPTYDNPPAATWSSVETNVGIICSCLPLLRPLLTRILPGVFTSQARSATGPRQYATIGSMRPRKGLRTQEDTIEMTKHSHVSCEDAGHDIHVVTDISVQVEGGTGRLSGWRTPVVQQEWVEKEISATKTSTETLPRDVRQVV</sequence>
<comment type="similarity">
    <text evidence="5">Belongs to the SAT4 family.</text>
</comment>
<feature type="transmembrane region" description="Helical" evidence="6">
    <location>
        <begin position="165"/>
        <end position="189"/>
    </location>
</feature>
<evidence type="ECO:0000256" key="6">
    <source>
        <dbReference type="SAM" id="Phobius"/>
    </source>
</evidence>
<feature type="domain" description="Rhodopsin" evidence="7">
    <location>
        <begin position="30"/>
        <end position="266"/>
    </location>
</feature>